<dbReference type="Pfam" id="PF00400">
    <property type="entry name" value="WD40"/>
    <property type="match status" value="3"/>
</dbReference>
<dbReference type="EMBL" id="OV696692">
    <property type="protein sequence ID" value="CAH1270664.1"/>
    <property type="molecule type" value="Genomic_DNA"/>
</dbReference>
<protein>
    <submittedName>
        <fullName evidence="6">PWP1 protein</fullName>
    </submittedName>
</protein>
<dbReference type="InterPro" id="IPR019775">
    <property type="entry name" value="WD40_repeat_CS"/>
</dbReference>
<evidence type="ECO:0000256" key="4">
    <source>
        <dbReference type="PROSITE-ProRule" id="PRU00221"/>
    </source>
</evidence>
<dbReference type="InterPro" id="IPR020472">
    <property type="entry name" value="WD40_PAC1"/>
</dbReference>
<dbReference type="PROSITE" id="PS50082">
    <property type="entry name" value="WD_REPEATS_2"/>
    <property type="match status" value="2"/>
</dbReference>
<dbReference type="OrthoDB" id="270624at2759"/>
<dbReference type="SMART" id="SM00320">
    <property type="entry name" value="WD40"/>
    <property type="match status" value="4"/>
</dbReference>
<dbReference type="AlphaFoldDB" id="A0A8K0AA73"/>
<dbReference type="Gene3D" id="2.130.10.10">
    <property type="entry name" value="YVTN repeat-like/Quinoprotein amine dehydrogenase"/>
    <property type="match status" value="1"/>
</dbReference>
<dbReference type="SUPFAM" id="SSF50978">
    <property type="entry name" value="WD40 repeat-like"/>
    <property type="match status" value="1"/>
</dbReference>
<feature type="region of interest" description="Disordered" evidence="5">
    <location>
        <begin position="447"/>
        <end position="481"/>
    </location>
</feature>
<dbReference type="PANTHER" id="PTHR14091">
    <property type="entry name" value="PERIODIC TRYPTOPHAN PROTEIN 1"/>
    <property type="match status" value="1"/>
</dbReference>
<organism evidence="6 7">
    <name type="scientific">Branchiostoma lanceolatum</name>
    <name type="common">Common lancelet</name>
    <name type="synonym">Amphioxus lanceolatum</name>
    <dbReference type="NCBI Taxonomy" id="7740"/>
    <lineage>
        <taxon>Eukaryota</taxon>
        <taxon>Metazoa</taxon>
        <taxon>Chordata</taxon>
        <taxon>Cephalochordata</taxon>
        <taxon>Leptocardii</taxon>
        <taxon>Amphioxiformes</taxon>
        <taxon>Branchiostomatidae</taxon>
        <taxon>Branchiostoma</taxon>
    </lineage>
</organism>
<dbReference type="PANTHER" id="PTHR14091:SF0">
    <property type="entry name" value="PERIODIC TRYPTOPHAN PROTEIN 1 HOMOLOG"/>
    <property type="match status" value="1"/>
</dbReference>
<feature type="repeat" description="WD" evidence="4">
    <location>
        <begin position="360"/>
        <end position="402"/>
    </location>
</feature>
<evidence type="ECO:0000313" key="6">
    <source>
        <dbReference type="EMBL" id="CAH1270664.1"/>
    </source>
</evidence>
<feature type="region of interest" description="Disordered" evidence="5">
    <location>
        <begin position="38"/>
        <end position="65"/>
    </location>
</feature>
<evidence type="ECO:0000256" key="3">
    <source>
        <dbReference type="ARBA" id="ARBA00022737"/>
    </source>
</evidence>
<dbReference type="PROSITE" id="PS50294">
    <property type="entry name" value="WD_REPEATS_REGION"/>
    <property type="match status" value="2"/>
</dbReference>
<name>A0A8K0AA73_BRALA</name>
<sequence length="481" mass="53162">MTSSVVTCLAWVPRGVAKAVPDKIQVDKEELQRLIKETSKSLKELEEEEKEEGDVEMEGGAVGGEDAEDDLAEFDLDNYDDDPAGSLIGNLASLTVYASNEDDPYITVKDDEELEEEEREAFTIKPTDNLVIVGRAEEDCSILEVYIYSEEEKVQYVHHDLILPAFPLALEWMNFDPGEDKPGNLVAVGSVTPGIDIWDLDVVDSLEPVVTLGSHKKKPSKKKKKASAAPRVGHTEAVLDLSWNRLVRNILASASADHTVALWDLSQGKPVTTLTQHKDKVQTLEWHPFEAQSLLSGGFDKHAVLYDCRSPGDTHKSWVLNGEVERVMWNHFSPFHFLASTDNGFVFNVDIRTDKPVFTLSAHPQSVTGLSLSSAVPGCLVTTSSDKTLKVWDIQDNKPALMLQKEMKMGGLTCARSCPDSPFLFAMGGEKDSLRVWNVMDSGNTSGEACKQDLKAGPDQSSPHKHSQRWPQLTNQKCNSI</sequence>
<feature type="repeat" description="WD" evidence="4">
    <location>
        <begin position="231"/>
        <end position="273"/>
    </location>
</feature>
<dbReference type="PROSITE" id="PS00678">
    <property type="entry name" value="WD_REPEATS_1"/>
    <property type="match status" value="2"/>
</dbReference>
<dbReference type="GO" id="GO:0006364">
    <property type="term" value="P:rRNA processing"/>
    <property type="evidence" value="ECO:0007669"/>
    <property type="project" value="InterPro"/>
</dbReference>
<dbReference type="FunFam" id="2.130.10.10:FF:002611">
    <property type="entry name" value="Predicted protein"/>
    <property type="match status" value="1"/>
</dbReference>
<keyword evidence="3" id="KW-0677">Repeat</keyword>
<evidence type="ECO:0000256" key="1">
    <source>
        <dbReference type="ARBA" id="ARBA00022553"/>
    </source>
</evidence>
<dbReference type="PRINTS" id="PR00320">
    <property type="entry name" value="GPROTEINBRPT"/>
</dbReference>
<dbReference type="InterPro" id="IPR015943">
    <property type="entry name" value="WD40/YVTN_repeat-like_dom_sf"/>
</dbReference>
<feature type="compositionally biased region" description="Acidic residues" evidence="5">
    <location>
        <begin position="45"/>
        <end position="57"/>
    </location>
</feature>
<gene>
    <name evidence="6" type="primary">PWP1</name>
    <name evidence="6" type="ORF">BLAG_LOCUS22880</name>
</gene>
<evidence type="ECO:0000256" key="2">
    <source>
        <dbReference type="ARBA" id="ARBA00022574"/>
    </source>
</evidence>
<reference evidence="6" key="1">
    <citation type="submission" date="2022-01" db="EMBL/GenBank/DDBJ databases">
        <authorList>
            <person name="Braso-Vives M."/>
        </authorList>
    </citation>
    <scope>NUCLEOTIDE SEQUENCE</scope>
</reference>
<keyword evidence="1" id="KW-0597">Phosphoprotein</keyword>
<dbReference type="InterPro" id="IPR001680">
    <property type="entry name" value="WD40_rpt"/>
</dbReference>
<keyword evidence="7" id="KW-1185">Reference proteome</keyword>
<dbReference type="GO" id="GO:0005634">
    <property type="term" value="C:nucleus"/>
    <property type="evidence" value="ECO:0007669"/>
    <property type="project" value="TreeGrafter"/>
</dbReference>
<evidence type="ECO:0000256" key="5">
    <source>
        <dbReference type="SAM" id="MobiDB-lite"/>
    </source>
</evidence>
<feature type="compositionally biased region" description="Polar residues" evidence="5">
    <location>
        <begin position="469"/>
        <end position="481"/>
    </location>
</feature>
<dbReference type="InterPro" id="IPR044285">
    <property type="entry name" value="PWP1"/>
</dbReference>
<dbReference type="InterPro" id="IPR036322">
    <property type="entry name" value="WD40_repeat_dom_sf"/>
</dbReference>
<dbReference type="Proteomes" id="UP000838412">
    <property type="component" value="Chromosome 7"/>
</dbReference>
<keyword evidence="2 4" id="KW-0853">WD repeat</keyword>
<evidence type="ECO:0000313" key="7">
    <source>
        <dbReference type="Proteomes" id="UP000838412"/>
    </source>
</evidence>
<accession>A0A8K0AA73</accession>
<proteinExistence type="predicted"/>